<keyword evidence="1" id="KW-0732">Signal</keyword>
<comment type="caution">
    <text evidence="2">The sequence shown here is derived from an EMBL/GenBank/DDBJ whole genome shotgun (WGS) entry which is preliminary data.</text>
</comment>
<evidence type="ECO:0008006" key="4">
    <source>
        <dbReference type="Google" id="ProtNLM"/>
    </source>
</evidence>
<dbReference type="EMBL" id="BMXP01000018">
    <property type="protein sequence ID" value="GGW97874.1"/>
    <property type="molecule type" value="Genomic_DNA"/>
</dbReference>
<keyword evidence="3" id="KW-1185">Reference proteome</keyword>
<dbReference type="RefSeq" id="WP_189408562.1">
    <property type="nucleotide sequence ID" value="NZ_BMXP01000018.1"/>
</dbReference>
<evidence type="ECO:0000313" key="2">
    <source>
        <dbReference type="EMBL" id="GGW97874.1"/>
    </source>
</evidence>
<accession>A0A918N1A6</accession>
<gene>
    <name evidence="2" type="ORF">GCM10007391_34840</name>
</gene>
<dbReference type="AlphaFoldDB" id="A0A918N1A6"/>
<evidence type="ECO:0000313" key="3">
    <source>
        <dbReference type="Proteomes" id="UP000631300"/>
    </source>
</evidence>
<reference evidence="2" key="2">
    <citation type="submission" date="2020-09" db="EMBL/GenBank/DDBJ databases">
        <authorList>
            <person name="Sun Q."/>
            <person name="Kim S."/>
        </authorList>
    </citation>
    <scope>NUCLEOTIDE SEQUENCE</scope>
    <source>
        <strain evidence="2">KCTC 22164</strain>
    </source>
</reference>
<reference evidence="2" key="1">
    <citation type="journal article" date="2014" name="Int. J. Syst. Evol. Microbiol.">
        <title>Complete genome sequence of Corynebacterium casei LMG S-19264T (=DSM 44701T), isolated from a smear-ripened cheese.</title>
        <authorList>
            <consortium name="US DOE Joint Genome Institute (JGI-PGF)"/>
            <person name="Walter F."/>
            <person name="Albersmeier A."/>
            <person name="Kalinowski J."/>
            <person name="Ruckert C."/>
        </authorList>
    </citation>
    <scope>NUCLEOTIDE SEQUENCE</scope>
    <source>
        <strain evidence="2">KCTC 22164</strain>
    </source>
</reference>
<protein>
    <recommendedName>
        <fullName evidence="4">Copper-binding protein</fullName>
    </recommendedName>
</protein>
<sequence>MFKPLSKVLVVVAMLTAFVGQAFAYTSMSCEMSADSHQSHMTMEHSSMKSHEGMEHGDMKASASSSKDCCDVDCICPANACTSVTFLNSNNGSPDILGFTEAIVNQGAEHPKSMSTSLFRPPIFA</sequence>
<dbReference type="PROSITE" id="PS51257">
    <property type="entry name" value="PROKAR_LIPOPROTEIN"/>
    <property type="match status" value="1"/>
</dbReference>
<organism evidence="2 3">
    <name type="scientific">Alteromonas halophila</name>
    <dbReference type="NCBI Taxonomy" id="516698"/>
    <lineage>
        <taxon>Bacteria</taxon>
        <taxon>Pseudomonadati</taxon>
        <taxon>Pseudomonadota</taxon>
        <taxon>Gammaproteobacteria</taxon>
        <taxon>Alteromonadales</taxon>
        <taxon>Alteromonadaceae</taxon>
        <taxon>Alteromonas/Salinimonas group</taxon>
        <taxon>Alteromonas</taxon>
    </lineage>
</organism>
<feature type="signal peptide" evidence="1">
    <location>
        <begin position="1"/>
        <end position="24"/>
    </location>
</feature>
<dbReference type="Proteomes" id="UP000631300">
    <property type="component" value="Unassembled WGS sequence"/>
</dbReference>
<evidence type="ECO:0000256" key="1">
    <source>
        <dbReference type="SAM" id="SignalP"/>
    </source>
</evidence>
<feature type="chain" id="PRO_5036874197" description="Copper-binding protein" evidence="1">
    <location>
        <begin position="25"/>
        <end position="125"/>
    </location>
</feature>
<name>A0A918N1A6_9ALTE</name>
<proteinExistence type="predicted"/>